<feature type="transmembrane region" description="Helical" evidence="1">
    <location>
        <begin position="985"/>
        <end position="1008"/>
    </location>
</feature>
<evidence type="ECO:0000313" key="3">
    <source>
        <dbReference type="Proteomes" id="UP000319859"/>
    </source>
</evidence>
<dbReference type="InterPro" id="IPR027463">
    <property type="entry name" value="AcrB_DN_DC_subdom"/>
</dbReference>
<feature type="transmembrane region" description="Helical" evidence="1">
    <location>
        <begin position="909"/>
        <end position="933"/>
    </location>
</feature>
<dbReference type="RefSeq" id="WP_145751637.1">
    <property type="nucleotide sequence ID" value="NZ_VITN01000014.1"/>
</dbReference>
<dbReference type="PRINTS" id="PR00702">
    <property type="entry name" value="ACRIFLAVINRP"/>
</dbReference>
<dbReference type="SUPFAM" id="SSF82866">
    <property type="entry name" value="Multidrug efflux transporter AcrB transmembrane domain"/>
    <property type="match status" value="2"/>
</dbReference>
<dbReference type="GO" id="GO:0042910">
    <property type="term" value="F:xenobiotic transmembrane transporter activity"/>
    <property type="evidence" value="ECO:0007669"/>
    <property type="project" value="TreeGrafter"/>
</dbReference>
<feature type="transmembrane region" description="Helical" evidence="1">
    <location>
        <begin position="339"/>
        <end position="355"/>
    </location>
</feature>
<name>A0A560F1G8_9PROT</name>
<dbReference type="PANTHER" id="PTHR32063:SF0">
    <property type="entry name" value="SWARMING MOTILITY PROTEIN SWRC"/>
    <property type="match status" value="1"/>
</dbReference>
<dbReference type="GO" id="GO:0005886">
    <property type="term" value="C:plasma membrane"/>
    <property type="evidence" value="ECO:0007669"/>
    <property type="project" value="TreeGrafter"/>
</dbReference>
<dbReference type="SUPFAM" id="SSF82693">
    <property type="entry name" value="Multidrug efflux transporter AcrB pore domain, PN1, PN2, PC1 and PC2 subdomains"/>
    <property type="match status" value="3"/>
</dbReference>
<keyword evidence="1" id="KW-0812">Transmembrane</keyword>
<dbReference type="InterPro" id="IPR001036">
    <property type="entry name" value="Acrflvin-R"/>
</dbReference>
<dbReference type="AlphaFoldDB" id="A0A560F1G8"/>
<dbReference type="EMBL" id="VITN01000014">
    <property type="protein sequence ID" value="TWB15451.1"/>
    <property type="molecule type" value="Genomic_DNA"/>
</dbReference>
<feature type="transmembrane region" description="Helical" evidence="1">
    <location>
        <begin position="954"/>
        <end position="973"/>
    </location>
</feature>
<evidence type="ECO:0000256" key="1">
    <source>
        <dbReference type="SAM" id="Phobius"/>
    </source>
</evidence>
<dbReference type="Gene3D" id="3.30.70.1320">
    <property type="entry name" value="Multidrug efflux transporter AcrB pore domain like"/>
    <property type="match status" value="1"/>
</dbReference>
<organism evidence="2 3">
    <name type="scientific">Nitrospirillum amazonense</name>
    <dbReference type="NCBI Taxonomy" id="28077"/>
    <lineage>
        <taxon>Bacteria</taxon>
        <taxon>Pseudomonadati</taxon>
        <taxon>Pseudomonadota</taxon>
        <taxon>Alphaproteobacteria</taxon>
        <taxon>Rhodospirillales</taxon>
        <taxon>Azospirillaceae</taxon>
        <taxon>Nitrospirillum</taxon>
    </lineage>
</organism>
<dbReference type="Gene3D" id="3.30.70.1440">
    <property type="entry name" value="Multidrug efflux transporter AcrB pore domain"/>
    <property type="match status" value="1"/>
</dbReference>
<feature type="transmembrane region" description="Helical" evidence="1">
    <location>
        <begin position="459"/>
        <end position="487"/>
    </location>
</feature>
<evidence type="ECO:0000313" key="2">
    <source>
        <dbReference type="EMBL" id="TWB15451.1"/>
    </source>
</evidence>
<dbReference type="Gene3D" id="1.20.1640.10">
    <property type="entry name" value="Multidrug efflux transporter AcrB transmembrane domain"/>
    <property type="match status" value="2"/>
</dbReference>
<reference evidence="2 3" key="1">
    <citation type="submission" date="2019-06" db="EMBL/GenBank/DDBJ databases">
        <title>Genomic Encyclopedia of Type Strains, Phase IV (KMG-V): Genome sequencing to study the core and pangenomes of soil and plant-associated prokaryotes.</title>
        <authorList>
            <person name="Whitman W."/>
        </authorList>
    </citation>
    <scope>NUCLEOTIDE SEQUENCE [LARGE SCALE GENOMIC DNA]</scope>
    <source>
        <strain evidence="2 3">BR 11880</strain>
    </source>
</reference>
<dbReference type="Gene3D" id="3.30.2090.10">
    <property type="entry name" value="Multidrug efflux transporter AcrB TolC docking domain, DN and DC subdomains"/>
    <property type="match status" value="2"/>
</dbReference>
<dbReference type="PANTHER" id="PTHR32063">
    <property type="match status" value="1"/>
</dbReference>
<dbReference type="Pfam" id="PF00873">
    <property type="entry name" value="ACR_tran"/>
    <property type="match status" value="1"/>
</dbReference>
<accession>A0A560F1G8</accession>
<feature type="transmembrane region" description="Helical" evidence="1">
    <location>
        <begin position="362"/>
        <end position="382"/>
    </location>
</feature>
<protein>
    <submittedName>
        <fullName evidence="2">Multidrug efflux pump subunit AcrB</fullName>
    </submittedName>
</protein>
<feature type="transmembrane region" description="Helical" evidence="1">
    <location>
        <begin position="436"/>
        <end position="453"/>
    </location>
</feature>
<feature type="transmembrane region" description="Helical" evidence="1">
    <location>
        <begin position="522"/>
        <end position="542"/>
    </location>
</feature>
<feature type="transmembrane region" description="Helical" evidence="1">
    <location>
        <begin position="388"/>
        <end position="409"/>
    </location>
</feature>
<keyword evidence="1" id="KW-0472">Membrane</keyword>
<dbReference type="Proteomes" id="UP000319859">
    <property type="component" value="Unassembled WGS sequence"/>
</dbReference>
<comment type="caution">
    <text evidence="2">The sequence shown here is derived from an EMBL/GenBank/DDBJ whole genome shotgun (WGS) entry which is preliminary data.</text>
</comment>
<dbReference type="Gene3D" id="3.30.70.1430">
    <property type="entry name" value="Multidrug efflux transporter AcrB pore domain"/>
    <property type="match status" value="2"/>
</dbReference>
<gene>
    <name evidence="2" type="ORF">FBZ89_11444</name>
</gene>
<feature type="transmembrane region" description="Helical" evidence="1">
    <location>
        <begin position="883"/>
        <end position="903"/>
    </location>
</feature>
<dbReference type="SUPFAM" id="SSF82714">
    <property type="entry name" value="Multidrug efflux transporter AcrB TolC docking domain, DN and DC subdomains"/>
    <property type="match status" value="2"/>
</dbReference>
<feature type="transmembrane region" description="Helical" evidence="1">
    <location>
        <begin position="852"/>
        <end position="876"/>
    </location>
</feature>
<proteinExistence type="predicted"/>
<keyword evidence="1" id="KW-1133">Transmembrane helix</keyword>
<sequence>MTSFTAWVAAHRRSLLCLLALPVLAGLIMAGRLPVTLFPAVTFPRVRVSLDAGDRPAPQMLLLATRPLEQAVHRVPGVTDVRSTTSRGSAELSITFAWGTDMTTAELQVNAAVGQILPTLPAGSTATVRRMEPTVFPIIAYSLTSDTLSPMRLRDLAQFQLRPLLAGIEGVAEVGVAGGAEQEFQVIADPDRLLAHGLAFEDVVKAVGNASLVQAVGRIEDHYKLFLVVSDNSLTGLDAVRHVVLSTGAPSSGAGGVVTVGDVAQVVDGTVPQWTRVTAGGRDAVLLNVYQQRDGNSVRIAQAVHDRLATASLPKGVTVSNWYDQSQLVLASAASVRDAVLIGIVLAALVLWLFLRDVRITLIAALVVPAALAATVALLSILRLSFNIMTLGGMAAAVGLIIDDAIVMVEHIVRRLREGHGDGGVLAAAREFTRPLAGSSAATLVIFVPLAFLDGVTGAFFQALSLTMASGLAFSFIITWLAVPLAVERLVDIHKPHGAGRVQAWVDDRYGRLSAHLLARPWLALAGVLPLIILGGLAYRAVGSGFMPDMDEGGFVLDYRSAPGTAITETSRLLHQVDAILADTPDVATWSWRIGAGLGGELNEPNRGDYFVRLKPTGRRDIDEVIAEVRARLAHGVPGLEVEIAQQMEDLIGDLTAVPQPIEVKIFGDDPATVLPTARAVAAALAKVDGVVDIKDGVNPAGDALDIRVDAARAAVEGMDVAGVTAAVADYLQGAVATQLPLQTALAAKQVGVRVWVPAAVRTTDTDVANLRLRAPDGHMFPLKRVAAVVPVSGEPEIGQENLQGMVAVTARIEGRDMGSVAADVTALLDSQHLVKAPLRYELGGLYQQQRIAFRGLLTVFAAAVAAVFVLLLFLYESFITALVILVMPLLAAGAVFVGLWLTRTELNITAMMGMTMVVGIVTEVAIFFFSEFESLPPGMPLVERLSRAGRNRLRPIAMTTLAAMLTLLPLAFGLGEGAGMQQPLAIAILSGLAVQLPLVLLVMPCLYRLALRGVRT</sequence>
<dbReference type="OrthoDB" id="9758757at2"/>